<keyword evidence="7" id="KW-0407">Ion channel</keyword>
<evidence type="ECO:0000259" key="10">
    <source>
        <dbReference type="PROSITE" id="PS50914"/>
    </source>
</evidence>
<evidence type="ECO:0000313" key="11">
    <source>
        <dbReference type="EMBL" id="MDA7425372.1"/>
    </source>
</evidence>
<keyword evidence="9" id="KW-0732">Signal</keyword>
<keyword evidence="7" id="KW-0997">Cell inner membrane</keyword>
<dbReference type="Gene3D" id="2.30.30.60">
    <property type="match status" value="1"/>
</dbReference>
<gene>
    <name evidence="11" type="ORF">PFY00_11590</name>
</gene>
<dbReference type="PANTHER" id="PTHR30221:SF1">
    <property type="entry name" value="SMALL-CONDUCTANCE MECHANOSENSITIVE CHANNEL"/>
    <property type="match status" value="1"/>
</dbReference>
<dbReference type="InterPro" id="IPR010920">
    <property type="entry name" value="LSM_dom_sf"/>
</dbReference>
<dbReference type="Gene3D" id="3.30.1340.30">
    <property type="match status" value="1"/>
</dbReference>
<comment type="subcellular location">
    <subcellularLocation>
        <location evidence="7">Cell inner membrane</location>
        <topology evidence="7">Multi-pass membrane protein</topology>
    </subcellularLocation>
    <subcellularLocation>
        <location evidence="1">Cell membrane</location>
        <topology evidence="1">Multi-pass membrane protein</topology>
    </subcellularLocation>
</comment>
<keyword evidence="12" id="KW-1185">Reference proteome</keyword>
<comment type="subunit">
    <text evidence="7">Homoheptamer.</text>
</comment>
<evidence type="ECO:0000256" key="5">
    <source>
        <dbReference type="ARBA" id="ARBA00022989"/>
    </source>
</evidence>
<comment type="caution">
    <text evidence="7">Lacks conserved residue(s) required for the propagation of feature annotation.</text>
</comment>
<dbReference type="SUPFAM" id="SSF82689">
    <property type="entry name" value="Mechanosensitive channel protein MscS (YggB), C-terminal domain"/>
    <property type="match status" value="1"/>
</dbReference>
<evidence type="ECO:0000256" key="8">
    <source>
        <dbReference type="SAM" id="MobiDB-lite"/>
    </source>
</evidence>
<dbReference type="SUPFAM" id="SSF50182">
    <property type="entry name" value="Sm-like ribonucleoproteins"/>
    <property type="match status" value="1"/>
</dbReference>
<feature type="compositionally biased region" description="Acidic residues" evidence="8">
    <location>
        <begin position="427"/>
        <end position="442"/>
    </location>
</feature>
<dbReference type="Pfam" id="PF05552">
    <property type="entry name" value="MS_channel_1st_1"/>
    <property type="match status" value="1"/>
</dbReference>
<feature type="domain" description="BON" evidence="10">
    <location>
        <begin position="48"/>
        <end position="114"/>
    </location>
</feature>
<comment type="similarity">
    <text evidence="2 7">Belongs to the MscS (TC 1.A.23) family.</text>
</comment>
<evidence type="ECO:0000256" key="9">
    <source>
        <dbReference type="SAM" id="SignalP"/>
    </source>
</evidence>
<dbReference type="RefSeq" id="WP_271432711.1">
    <property type="nucleotide sequence ID" value="NZ_JAQIOY010000003.1"/>
</dbReference>
<dbReference type="InterPro" id="IPR011014">
    <property type="entry name" value="MscS_channel_TM-2"/>
</dbReference>
<evidence type="ECO:0000313" key="12">
    <source>
        <dbReference type="Proteomes" id="UP001210720"/>
    </source>
</evidence>
<dbReference type="Pfam" id="PF04972">
    <property type="entry name" value="BON"/>
    <property type="match status" value="1"/>
</dbReference>
<keyword evidence="6 7" id="KW-0472">Membrane</keyword>
<sequence>MTRQILSRILFCSLLVLWPLGAFAQDSGPTDDEVTATEQAVDVTPVARDDQIDTRITNILDATGWFRNIRVRVEDGIVFLDGRTASEQRQLWARDLAAKTSGVVAVVNRIEVDAKADFSLDPAISAVEDLGTRIFLALPSIILAIVVLPLAWFAASFVRRFAHWMLRGRMQSGFLSDLLARIIALPVFLIGLYVVLQAAGLTKLAFSVVGGAGVLGIVIGFAFRDIGENFLASLLLSLRQPFRRGDFISVAGQKGLVHSMNTRSTVLVSPEGNHIQIPNASVFKSIIENFTAVPNRRGELDVGIGYDAAVSDAQAIIRDILEAQEGVIASPEPMVLADALGASAVMLKVYYWFDGEAVSPLKLKSLLIQRIKQGLTDAGISMPGEVRELVFPDGMPTGVEVAAAASVSSPVEQARADQVEAPREDLQDVEDSDLSNETELLEEQLAAPIEGDSDHDLLAS</sequence>
<feature type="transmembrane region" description="Helical" evidence="7">
    <location>
        <begin position="134"/>
        <end position="158"/>
    </location>
</feature>
<feature type="signal peptide" evidence="9">
    <location>
        <begin position="1"/>
        <end position="24"/>
    </location>
</feature>
<dbReference type="PANTHER" id="PTHR30221">
    <property type="entry name" value="SMALL-CONDUCTANCE MECHANOSENSITIVE CHANNEL"/>
    <property type="match status" value="1"/>
</dbReference>
<dbReference type="Pfam" id="PF00924">
    <property type="entry name" value="MS_channel_2nd"/>
    <property type="match status" value="1"/>
</dbReference>
<accession>A0ABT4XTX6</accession>
<keyword evidence="5 7" id="KW-1133">Transmembrane helix</keyword>
<dbReference type="InterPro" id="IPR045275">
    <property type="entry name" value="MscS_archaea/bacteria_type"/>
</dbReference>
<dbReference type="Gene3D" id="3.30.70.100">
    <property type="match status" value="1"/>
</dbReference>
<dbReference type="InterPro" id="IPR049278">
    <property type="entry name" value="MS_channel_C"/>
</dbReference>
<feature type="region of interest" description="Disordered" evidence="8">
    <location>
        <begin position="410"/>
        <end position="460"/>
    </location>
</feature>
<evidence type="ECO:0000256" key="2">
    <source>
        <dbReference type="ARBA" id="ARBA00008017"/>
    </source>
</evidence>
<evidence type="ECO:0000256" key="7">
    <source>
        <dbReference type="RuleBase" id="RU369025"/>
    </source>
</evidence>
<organism evidence="11 12">
    <name type="scientific">Thalassococcus lentus</name>
    <dbReference type="NCBI Taxonomy" id="1210524"/>
    <lineage>
        <taxon>Bacteria</taxon>
        <taxon>Pseudomonadati</taxon>
        <taxon>Pseudomonadota</taxon>
        <taxon>Alphaproteobacteria</taxon>
        <taxon>Rhodobacterales</taxon>
        <taxon>Roseobacteraceae</taxon>
        <taxon>Thalassococcus</taxon>
    </lineage>
</organism>
<dbReference type="InterPro" id="IPR023408">
    <property type="entry name" value="MscS_beta-dom_sf"/>
</dbReference>
<name>A0ABT4XTX6_9RHOB</name>
<feature type="compositionally biased region" description="Basic and acidic residues" evidence="8">
    <location>
        <begin position="414"/>
        <end position="426"/>
    </location>
</feature>
<dbReference type="SUPFAM" id="SSF82861">
    <property type="entry name" value="Mechanosensitive channel protein MscS (YggB), transmembrane region"/>
    <property type="match status" value="1"/>
</dbReference>
<dbReference type="Gene3D" id="1.10.287.1260">
    <property type="match status" value="1"/>
</dbReference>
<dbReference type="InterPro" id="IPR011066">
    <property type="entry name" value="MscS_channel_C_sf"/>
</dbReference>
<keyword evidence="4 7" id="KW-0812">Transmembrane</keyword>
<evidence type="ECO:0000256" key="3">
    <source>
        <dbReference type="ARBA" id="ARBA00022475"/>
    </source>
</evidence>
<dbReference type="PROSITE" id="PS50914">
    <property type="entry name" value="BON"/>
    <property type="match status" value="1"/>
</dbReference>
<evidence type="ECO:0000256" key="1">
    <source>
        <dbReference type="ARBA" id="ARBA00004651"/>
    </source>
</evidence>
<dbReference type="Proteomes" id="UP001210720">
    <property type="component" value="Unassembled WGS sequence"/>
</dbReference>
<comment type="function">
    <text evidence="7">Mechanosensitive channel that participates in the regulation of osmotic pressure changes within the cell, opening in response to stretch forces in the membrane lipid bilayer, without the need for other proteins. Contributes to normal resistance to hypoosmotic shock. Forms an ion channel of 1.0 nanosiemens conductance with a slight preference for anions.</text>
</comment>
<proteinExistence type="inferred from homology"/>
<evidence type="ECO:0000256" key="6">
    <source>
        <dbReference type="ARBA" id="ARBA00023136"/>
    </source>
</evidence>
<keyword evidence="7" id="KW-0813">Transport</keyword>
<protein>
    <recommendedName>
        <fullName evidence="7">Small-conductance mechanosensitive channel</fullName>
    </recommendedName>
</protein>
<reference evidence="11 12" key="1">
    <citation type="submission" date="2023-01" db="EMBL/GenBank/DDBJ databases">
        <title>Thalassococcus onchidii sp. nov., isolated from a marine invertebrate from the South China Sea.</title>
        <authorList>
            <person name="Xu S."/>
            <person name="Liu Z."/>
            <person name="Xu Y."/>
        </authorList>
    </citation>
    <scope>NUCLEOTIDE SEQUENCE [LARGE SCALE GENOMIC DNA]</scope>
    <source>
        <strain evidence="11 12">KCTC 32084</strain>
    </source>
</reference>
<keyword evidence="7" id="KW-0406">Ion transport</keyword>
<dbReference type="Pfam" id="PF21082">
    <property type="entry name" value="MS_channel_3rd"/>
    <property type="match status" value="1"/>
</dbReference>
<dbReference type="InterPro" id="IPR008910">
    <property type="entry name" value="MSC_TM_helix"/>
</dbReference>
<dbReference type="InterPro" id="IPR007055">
    <property type="entry name" value="BON_dom"/>
</dbReference>
<dbReference type="EMBL" id="JAQIOY010000003">
    <property type="protein sequence ID" value="MDA7425372.1"/>
    <property type="molecule type" value="Genomic_DNA"/>
</dbReference>
<comment type="caution">
    <text evidence="11">The sequence shown here is derived from an EMBL/GenBank/DDBJ whole genome shotgun (WGS) entry which is preliminary data.</text>
</comment>
<feature type="chain" id="PRO_5045682410" description="Small-conductance mechanosensitive channel" evidence="9">
    <location>
        <begin position="25"/>
        <end position="460"/>
    </location>
</feature>
<dbReference type="InterPro" id="IPR006685">
    <property type="entry name" value="MscS_channel_2nd"/>
</dbReference>
<feature type="transmembrane region" description="Helical" evidence="7">
    <location>
        <begin position="178"/>
        <end position="198"/>
    </location>
</feature>
<evidence type="ECO:0000256" key="4">
    <source>
        <dbReference type="ARBA" id="ARBA00022692"/>
    </source>
</evidence>
<keyword evidence="3" id="KW-1003">Cell membrane</keyword>
<feature type="transmembrane region" description="Helical" evidence="7">
    <location>
        <begin position="204"/>
        <end position="223"/>
    </location>
</feature>